<feature type="compositionally biased region" description="Polar residues" evidence="1">
    <location>
        <begin position="28"/>
        <end position="44"/>
    </location>
</feature>
<evidence type="ECO:0000256" key="1">
    <source>
        <dbReference type="SAM" id="MobiDB-lite"/>
    </source>
</evidence>
<comment type="caution">
    <text evidence="2">The sequence shown here is derived from an EMBL/GenBank/DDBJ whole genome shotgun (WGS) entry which is preliminary data.</text>
</comment>
<proteinExistence type="predicted"/>
<feature type="compositionally biased region" description="Polar residues" evidence="1">
    <location>
        <begin position="1"/>
        <end position="19"/>
    </location>
</feature>
<protein>
    <submittedName>
        <fullName evidence="2">Uncharacterized protein</fullName>
    </submittedName>
</protein>
<feature type="region of interest" description="Disordered" evidence="1">
    <location>
        <begin position="1"/>
        <end position="48"/>
    </location>
</feature>
<reference evidence="2 3" key="1">
    <citation type="submission" date="2021-07" db="EMBL/GenBank/DDBJ databases">
        <title>The Aristolochia fimbriata genome: insights into angiosperm evolution, floral development and chemical biosynthesis.</title>
        <authorList>
            <person name="Jiao Y."/>
        </authorList>
    </citation>
    <scope>NUCLEOTIDE SEQUENCE [LARGE SCALE GENOMIC DNA]</scope>
    <source>
        <strain evidence="2">IBCAS-2021</strain>
        <tissue evidence="2">Leaf</tissue>
    </source>
</reference>
<gene>
    <name evidence="2" type="ORF">H6P81_019480</name>
</gene>
<sequence length="97" mass="9738">MASHQISQGSERSTNTVDFRQSAGKTEVQPTSVEVVHQDQTGAPTTGEGVMASVTGMAVHAAESAKNAAAAAGVAFAVSHAAHAAKDAIPGHSSNQK</sequence>
<dbReference type="AlphaFoldDB" id="A0AAV7DTD4"/>
<keyword evidence="3" id="KW-1185">Reference proteome</keyword>
<accession>A0AAV7DTD4</accession>
<evidence type="ECO:0000313" key="3">
    <source>
        <dbReference type="Proteomes" id="UP000825729"/>
    </source>
</evidence>
<dbReference type="Proteomes" id="UP000825729">
    <property type="component" value="Unassembled WGS sequence"/>
</dbReference>
<name>A0AAV7DTD4_ARIFI</name>
<dbReference type="EMBL" id="JAINDJ010000008">
    <property type="protein sequence ID" value="KAG9439315.1"/>
    <property type="molecule type" value="Genomic_DNA"/>
</dbReference>
<organism evidence="2 3">
    <name type="scientific">Aristolochia fimbriata</name>
    <name type="common">White veined hardy Dutchman's pipe vine</name>
    <dbReference type="NCBI Taxonomy" id="158543"/>
    <lineage>
        <taxon>Eukaryota</taxon>
        <taxon>Viridiplantae</taxon>
        <taxon>Streptophyta</taxon>
        <taxon>Embryophyta</taxon>
        <taxon>Tracheophyta</taxon>
        <taxon>Spermatophyta</taxon>
        <taxon>Magnoliopsida</taxon>
        <taxon>Magnoliidae</taxon>
        <taxon>Piperales</taxon>
        <taxon>Aristolochiaceae</taxon>
        <taxon>Aristolochia</taxon>
    </lineage>
</organism>
<evidence type="ECO:0000313" key="2">
    <source>
        <dbReference type="EMBL" id="KAG9439315.1"/>
    </source>
</evidence>